<evidence type="ECO:0000313" key="2">
    <source>
        <dbReference type="Proteomes" id="UP000271227"/>
    </source>
</evidence>
<dbReference type="Proteomes" id="UP000271227">
    <property type="component" value="Unassembled WGS sequence"/>
</dbReference>
<dbReference type="Pfam" id="PF08870">
    <property type="entry name" value="DndE"/>
    <property type="match status" value="1"/>
</dbReference>
<name>A0A3M0C557_9PROT</name>
<keyword evidence="2" id="KW-1185">Reference proteome</keyword>
<dbReference type="NCBIfam" id="TIGR03184">
    <property type="entry name" value="DNA_S_dndE"/>
    <property type="match status" value="1"/>
</dbReference>
<dbReference type="EMBL" id="REFR01000015">
    <property type="protein sequence ID" value="RMB01956.1"/>
    <property type="molecule type" value="Genomic_DNA"/>
</dbReference>
<gene>
    <name evidence="1" type="ORF">BXY39_3466</name>
</gene>
<dbReference type="AlphaFoldDB" id="A0A3M0C557"/>
<dbReference type="OrthoDB" id="512647at2"/>
<proteinExistence type="predicted"/>
<sequence length="124" mass="14154">MAIEHIRLSQQAKEQLIKLKRVTGIEHWNVLCRWALCLSLAEQSVPPVSKIPADSNVEMSWKVFGGRYADLYMALLKERCVRDGLGTDPEVLAQQFRLHLHRGISYLAGNREMRRIDDLVALVA</sequence>
<dbReference type="Gene3D" id="1.10.1220.160">
    <property type="entry name" value="DNA sulphur modification protein DndE"/>
    <property type="match status" value="1"/>
</dbReference>
<dbReference type="InterPro" id="IPR014969">
    <property type="entry name" value="DNA_S_DndE"/>
</dbReference>
<dbReference type="InterPro" id="IPR038472">
    <property type="entry name" value="DndE_sf"/>
</dbReference>
<accession>A0A3M0C557</accession>
<dbReference type="InParanoid" id="A0A3M0C557"/>
<organism evidence="1 2">
    <name type="scientific">Eilatimonas milleporae</name>
    <dbReference type="NCBI Taxonomy" id="911205"/>
    <lineage>
        <taxon>Bacteria</taxon>
        <taxon>Pseudomonadati</taxon>
        <taxon>Pseudomonadota</taxon>
        <taxon>Alphaproteobacteria</taxon>
        <taxon>Kordiimonadales</taxon>
        <taxon>Kordiimonadaceae</taxon>
        <taxon>Eilatimonas</taxon>
    </lineage>
</organism>
<protein>
    <submittedName>
        <fullName evidence="1">DNA sulfur modification protein DndE</fullName>
    </submittedName>
</protein>
<comment type="caution">
    <text evidence="1">The sequence shown here is derived from an EMBL/GenBank/DDBJ whole genome shotgun (WGS) entry which is preliminary data.</text>
</comment>
<dbReference type="RefSeq" id="WP_121940098.1">
    <property type="nucleotide sequence ID" value="NZ_REFR01000015.1"/>
</dbReference>
<reference evidence="1 2" key="1">
    <citation type="submission" date="2018-10" db="EMBL/GenBank/DDBJ databases">
        <title>Genomic Encyclopedia of Archaeal and Bacterial Type Strains, Phase II (KMG-II): from individual species to whole genera.</title>
        <authorList>
            <person name="Goeker M."/>
        </authorList>
    </citation>
    <scope>NUCLEOTIDE SEQUENCE [LARGE SCALE GENOMIC DNA]</scope>
    <source>
        <strain evidence="1 2">DSM 25217</strain>
    </source>
</reference>
<evidence type="ECO:0000313" key="1">
    <source>
        <dbReference type="EMBL" id="RMB01956.1"/>
    </source>
</evidence>